<accession>A0A0E9WRH5</accession>
<sequence length="57" mass="6203">MTPRTLWMGALPPSKGTSGLKPCQENALLSITASPDPLTAFPQDPLHTLLYTTLFYV</sequence>
<reference evidence="1" key="2">
    <citation type="journal article" date="2015" name="Fish Shellfish Immunol.">
        <title>Early steps in the European eel (Anguilla anguilla)-Vibrio vulnificus interaction in the gills: Role of the RtxA13 toxin.</title>
        <authorList>
            <person name="Callol A."/>
            <person name="Pajuelo D."/>
            <person name="Ebbesson L."/>
            <person name="Teles M."/>
            <person name="MacKenzie S."/>
            <person name="Amaro C."/>
        </authorList>
    </citation>
    <scope>NUCLEOTIDE SEQUENCE</scope>
</reference>
<protein>
    <submittedName>
        <fullName evidence="1">Uncharacterized protein</fullName>
    </submittedName>
</protein>
<dbReference type="EMBL" id="GBXM01015711">
    <property type="protein sequence ID" value="JAH92866.1"/>
    <property type="molecule type" value="Transcribed_RNA"/>
</dbReference>
<proteinExistence type="predicted"/>
<organism evidence="1">
    <name type="scientific">Anguilla anguilla</name>
    <name type="common">European freshwater eel</name>
    <name type="synonym">Muraena anguilla</name>
    <dbReference type="NCBI Taxonomy" id="7936"/>
    <lineage>
        <taxon>Eukaryota</taxon>
        <taxon>Metazoa</taxon>
        <taxon>Chordata</taxon>
        <taxon>Craniata</taxon>
        <taxon>Vertebrata</taxon>
        <taxon>Euteleostomi</taxon>
        <taxon>Actinopterygii</taxon>
        <taxon>Neopterygii</taxon>
        <taxon>Teleostei</taxon>
        <taxon>Anguilliformes</taxon>
        <taxon>Anguillidae</taxon>
        <taxon>Anguilla</taxon>
    </lineage>
</organism>
<dbReference type="AlphaFoldDB" id="A0A0E9WRH5"/>
<reference evidence="1" key="1">
    <citation type="submission" date="2014-11" db="EMBL/GenBank/DDBJ databases">
        <authorList>
            <person name="Amaro Gonzalez C."/>
        </authorList>
    </citation>
    <scope>NUCLEOTIDE SEQUENCE</scope>
</reference>
<evidence type="ECO:0000313" key="1">
    <source>
        <dbReference type="EMBL" id="JAH92866.1"/>
    </source>
</evidence>
<name>A0A0E9WRH5_ANGAN</name>